<evidence type="ECO:0000259" key="10">
    <source>
        <dbReference type="PROSITE" id="PS50112"/>
    </source>
</evidence>
<dbReference type="InterPro" id="IPR003661">
    <property type="entry name" value="HisK_dim/P_dom"/>
</dbReference>
<dbReference type="Pfam" id="PF13426">
    <property type="entry name" value="PAS_9"/>
    <property type="match status" value="1"/>
</dbReference>
<sequence>MRFLIIDDNAADRELIIRQLQKEFQDAEFSQVGRPTELEAVLAQAPADFILTDYQLNWANGLQIFERVKALYPDVPVVMFTGTGSEEVAVEALRAGVNNYILKKHLDRLPIAVRESLEKTRLRKQYEEAISQLQRSEERYREIFEQGLTGVFAVTPEGKLLTCNPAFARIFGFASVEQALEANLSTLYGGPEKYASFVQQLSQEKRLEYSELELLRLDSSPVYIVANVVGSFDTQGKLKEFTGYFFDNTEQHHLAGQLQQAQRLESVGLLVSGIAHDFNNMLGGILGYSSRGLSRISTSHPLYNNLAHIHEIATGAAKMTQQLLAFSRRQVLEPADVDLNKVVKNLLEFLGKILADHIDIMFVPDPELHTVHVDYAQIEQVVMNLCINARDAMAEGGRLTIRTRNVGHEEVKRISHGEMPAEAYVLLTVQDTGIGMDEQTRSRIFEPFFTTKEVGKGTGLGLSMVHGIVGQHNGYISVDSQVGKGTTFNIYLPAIDVMHTLPLPYLQDASEDAQEVRGGDETILVVEDDPDLRYLMEEALGDYGYTVMSARDGVEGLQLFEKHKDSIALVISDLVTPKMKGKELYDRIHAMSAETHFLFVSGYHANQISQNFVLDKGFVFLQKPFDLDDLAAKVREILVQ</sequence>
<dbReference type="CDD" id="cd00156">
    <property type="entry name" value="REC"/>
    <property type="match status" value="1"/>
</dbReference>
<feature type="domain" description="Response regulatory" evidence="9">
    <location>
        <begin position="2"/>
        <end position="118"/>
    </location>
</feature>
<comment type="catalytic activity">
    <reaction evidence="1">
        <text>ATP + protein L-histidine = ADP + protein N-phospho-L-histidine.</text>
        <dbReference type="EC" id="2.7.13.3"/>
    </reaction>
</comment>
<dbReference type="InterPro" id="IPR036097">
    <property type="entry name" value="HisK_dim/P_sf"/>
</dbReference>
<dbReference type="PRINTS" id="PR00344">
    <property type="entry name" value="BCTRLSENSOR"/>
</dbReference>
<organism evidence="12 13">
    <name type="scientific">Ktedonobacter robiniae</name>
    <dbReference type="NCBI Taxonomy" id="2778365"/>
    <lineage>
        <taxon>Bacteria</taxon>
        <taxon>Bacillati</taxon>
        <taxon>Chloroflexota</taxon>
        <taxon>Ktedonobacteria</taxon>
        <taxon>Ktedonobacterales</taxon>
        <taxon>Ktedonobacteraceae</taxon>
        <taxon>Ktedonobacter</taxon>
    </lineage>
</organism>
<evidence type="ECO:0000256" key="3">
    <source>
        <dbReference type="ARBA" id="ARBA00022553"/>
    </source>
</evidence>
<dbReference type="InterPro" id="IPR004358">
    <property type="entry name" value="Sig_transdc_His_kin-like_C"/>
</dbReference>
<dbReference type="EC" id="2.7.13.3" evidence="2"/>
<dbReference type="InterPro" id="IPR036890">
    <property type="entry name" value="HATPase_C_sf"/>
</dbReference>
<dbReference type="RefSeq" id="WP_201371412.1">
    <property type="nucleotide sequence ID" value="NZ_BNJG01000001.1"/>
</dbReference>
<dbReference type="Pfam" id="PF02518">
    <property type="entry name" value="HATPase_c"/>
    <property type="match status" value="1"/>
</dbReference>
<dbReference type="PANTHER" id="PTHR43065:SF42">
    <property type="entry name" value="TWO-COMPONENT SENSOR PPRA"/>
    <property type="match status" value="1"/>
</dbReference>
<evidence type="ECO:0000313" key="12">
    <source>
        <dbReference type="EMBL" id="GHO54737.1"/>
    </source>
</evidence>
<dbReference type="SUPFAM" id="SSF47384">
    <property type="entry name" value="Homodimeric domain of signal transducing histidine kinase"/>
    <property type="match status" value="1"/>
</dbReference>
<keyword evidence="3 6" id="KW-0597">Phosphoprotein</keyword>
<dbReference type="Gene3D" id="3.40.50.2300">
    <property type="match status" value="2"/>
</dbReference>
<accession>A0ABQ3UQ61</accession>
<keyword evidence="7" id="KW-0175">Coiled coil</keyword>
<feature type="domain" description="Response regulatory" evidence="9">
    <location>
        <begin position="522"/>
        <end position="638"/>
    </location>
</feature>
<dbReference type="Proteomes" id="UP000654345">
    <property type="component" value="Unassembled WGS sequence"/>
</dbReference>
<feature type="modified residue" description="4-aspartylphosphate" evidence="6">
    <location>
        <position position="573"/>
    </location>
</feature>
<feature type="modified residue" description="4-aspartylphosphate" evidence="6">
    <location>
        <position position="53"/>
    </location>
</feature>
<dbReference type="PROSITE" id="PS50109">
    <property type="entry name" value="HIS_KIN"/>
    <property type="match status" value="1"/>
</dbReference>
<dbReference type="SMART" id="SM00448">
    <property type="entry name" value="REC"/>
    <property type="match status" value="2"/>
</dbReference>
<feature type="domain" description="PAC" evidence="11">
    <location>
        <begin position="208"/>
        <end position="260"/>
    </location>
</feature>
<dbReference type="InterPro" id="IPR035965">
    <property type="entry name" value="PAS-like_dom_sf"/>
</dbReference>
<dbReference type="InterPro" id="IPR011006">
    <property type="entry name" value="CheY-like_superfamily"/>
</dbReference>
<protein>
    <recommendedName>
        <fullName evidence="2">histidine kinase</fullName>
        <ecNumber evidence="2">2.7.13.3</ecNumber>
    </recommendedName>
</protein>
<dbReference type="SMART" id="SM00091">
    <property type="entry name" value="PAS"/>
    <property type="match status" value="1"/>
</dbReference>
<keyword evidence="4" id="KW-0808">Transferase</keyword>
<dbReference type="PROSITE" id="PS50112">
    <property type="entry name" value="PAS"/>
    <property type="match status" value="1"/>
</dbReference>
<dbReference type="CDD" id="cd00130">
    <property type="entry name" value="PAS"/>
    <property type="match status" value="1"/>
</dbReference>
<evidence type="ECO:0000256" key="6">
    <source>
        <dbReference type="PROSITE-ProRule" id="PRU00169"/>
    </source>
</evidence>
<evidence type="ECO:0000256" key="7">
    <source>
        <dbReference type="SAM" id="Coils"/>
    </source>
</evidence>
<dbReference type="EMBL" id="BNJG01000001">
    <property type="protein sequence ID" value="GHO54737.1"/>
    <property type="molecule type" value="Genomic_DNA"/>
</dbReference>
<dbReference type="InterPro" id="IPR005467">
    <property type="entry name" value="His_kinase_dom"/>
</dbReference>
<evidence type="ECO:0000256" key="1">
    <source>
        <dbReference type="ARBA" id="ARBA00000085"/>
    </source>
</evidence>
<evidence type="ECO:0000256" key="4">
    <source>
        <dbReference type="ARBA" id="ARBA00022777"/>
    </source>
</evidence>
<dbReference type="SUPFAM" id="SSF55785">
    <property type="entry name" value="PYP-like sensor domain (PAS domain)"/>
    <property type="match status" value="1"/>
</dbReference>
<gene>
    <name evidence="12" type="ORF">KSB_32120</name>
</gene>
<dbReference type="InterPro" id="IPR000700">
    <property type="entry name" value="PAS-assoc_C"/>
</dbReference>
<dbReference type="PROSITE" id="PS50113">
    <property type="entry name" value="PAC"/>
    <property type="match status" value="1"/>
</dbReference>
<dbReference type="NCBIfam" id="TIGR00229">
    <property type="entry name" value="sensory_box"/>
    <property type="match status" value="1"/>
</dbReference>
<feature type="domain" description="Histidine kinase" evidence="8">
    <location>
        <begin position="273"/>
        <end position="496"/>
    </location>
</feature>
<feature type="coiled-coil region" evidence="7">
    <location>
        <begin position="119"/>
        <end position="146"/>
    </location>
</feature>
<dbReference type="SUPFAM" id="SSF55874">
    <property type="entry name" value="ATPase domain of HSP90 chaperone/DNA topoisomerase II/histidine kinase"/>
    <property type="match status" value="1"/>
</dbReference>
<evidence type="ECO:0000256" key="2">
    <source>
        <dbReference type="ARBA" id="ARBA00012438"/>
    </source>
</evidence>
<dbReference type="SMART" id="SM00387">
    <property type="entry name" value="HATPase_c"/>
    <property type="match status" value="1"/>
</dbReference>
<evidence type="ECO:0000313" key="13">
    <source>
        <dbReference type="Proteomes" id="UP000654345"/>
    </source>
</evidence>
<evidence type="ECO:0000259" key="9">
    <source>
        <dbReference type="PROSITE" id="PS50110"/>
    </source>
</evidence>
<dbReference type="InterPro" id="IPR003594">
    <property type="entry name" value="HATPase_dom"/>
</dbReference>
<keyword evidence="13" id="KW-1185">Reference proteome</keyword>
<dbReference type="InterPro" id="IPR000014">
    <property type="entry name" value="PAS"/>
</dbReference>
<dbReference type="SUPFAM" id="SSF52172">
    <property type="entry name" value="CheY-like"/>
    <property type="match status" value="2"/>
</dbReference>
<dbReference type="InterPro" id="IPR001789">
    <property type="entry name" value="Sig_transdc_resp-reg_receiver"/>
</dbReference>
<evidence type="ECO:0000259" key="11">
    <source>
        <dbReference type="PROSITE" id="PS50113"/>
    </source>
</evidence>
<comment type="caution">
    <text evidence="12">The sequence shown here is derived from an EMBL/GenBank/DDBJ whole genome shotgun (WGS) entry which is preliminary data.</text>
</comment>
<dbReference type="Gene3D" id="1.10.287.130">
    <property type="match status" value="1"/>
</dbReference>
<reference evidence="12 13" key="1">
    <citation type="journal article" date="2021" name="Int. J. Syst. Evol. Microbiol.">
        <title>Reticulibacter mediterranei gen. nov., sp. nov., within the new family Reticulibacteraceae fam. nov., and Ktedonospora formicarum gen. nov., sp. nov., Ktedonobacter robiniae sp. nov., Dictyobacter formicarum sp. nov. and Dictyobacter arantiisoli sp. nov., belonging to the class Ktedonobacteria.</title>
        <authorList>
            <person name="Yabe S."/>
            <person name="Zheng Y."/>
            <person name="Wang C.M."/>
            <person name="Sakai Y."/>
            <person name="Abe K."/>
            <person name="Yokota A."/>
            <person name="Donadio S."/>
            <person name="Cavaletti L."/>
            <person name="Monciardini P."/>
        </authorList>
    </citation>
    <scope>NUCLEOTIDE SEQUENCE [LARGE SCALE GENOMIC DNA]</scope>
    <source>
        <strain evidence="12 13">SOSP1-30</strain>
    </source>
</reference>
<proteinExistence type="predicted"/>
<dbReference type="Pfam" id="PF00072">
    <property type="entry name" value="Response_reg"/>
    <property type="match status" value="2"/>
</dbReference>
<feature type="domain" description="PAS" evidence="10">
    <location>
        <begin position="136"/>
        <end position="177"/>
    </location>
</feature>
<evidence type="ECO:0000259" key="8">
    <source>
        <dbReference type="PROSITE" id="PS50109"/>
    </source>
</evidence>
<keyword evidence="5" id="KW-0902">Two-component regulatory system</keyword>
<dbReference type="PROSITE" id="PS50110">
    <property type="entry name" value="RESPONSE_REGULATORY"/>
    <property type="match status" value="2"/>
</dbReference>
<evidence type="ECO:0000256" key="5">
    <source>
        <dbReference type="ARBA" id="ARBA00023012"/>
    </source>
</evidence>
<dbReference type="PANTHER" id="PTHR43065">
    <property type="entry name" value="SENSOR HISTIDINE KINASE"/>
    <property type="match status" value="1"/>
</dbReference>
<dbReference type="Gene3D" id="3.30.450.20">
    <property type="entry name" value="PAS domain"/>
    <property type="match status" value="1"/>
</dbReference>
<dbReference type="Gene3D" id="3.30.565.10">
    <property type="entry name" value="Histidine kinase-like ATPase, C-terminal domain"/>
    <property type="match status" value="1"/>
</dbReference>
<dbReference type="CDD" id="cd00082">
    <property type="entry name" value="HisKA"/>
    <property type="match status" value="1"/>
</dbReference>
<name>A0ABQ3UQ61_9CHLR</name>
<keyword evidence="4" id="KW-0418">Kinase</keyword>